<dbReference type="PANTHER" id="PTHR30250">
    <property type="entry name" value="PST FAMILY PREDICTED COLANIC ACID TRANSPORTER"/>
    <property type="match status" value="1"/>
</dbReference>
<evidence type="ECO:0000256" key="2">
    <source>
        <dbReference type="ARBA" id="ARBA00022475"/>
    </source>
</evidence>
<feature type="transmembrane region" description="Helical" evidence="6">
    <location>
        <begin position="91"/>
        <end position="115"/>
    </location>
</feature>
<feature type="transmembrane region" description="Helical" evidence="6">
    <location>
        <begin position="348"/>
        <end position="373"/>
    </location>
</feature>
<sequence length="503" mass="51490">MTATAPARGTADLRALARGGVLNIVAAGFGALAQFAIVVVLTRGFSKHSAGVFFAATTVFLVGAALARLGTDVGLVYFIARSRALGRAGRAAAYVRVAVPAVLGAAVAAGAGIYAAAPWLADVALDGAGGEGVRYLRALAVFLPAAVLSDTALAATRGFRAMRPTALTESIGRQAVQLAALAAAAVAGATWSLGLGWAGPYLLSAVVAVLWLRSLMRGTGDGAAEPGTAREFWRYTAPRAVASLAQIVLQRFDIVLVASLLGPVQAAVYTAATRFVVVGQIGNQALGQAVQPQLSEVLSRGDLRGARELYQTATSWLVLLTWPVYLLFAAFAPHALRLFGPGYQDGATVVVVLSLTMLFATICGQVDTVLIMAGKTSWNLANIVLAMSVNIAADAVLIPRMGITGAAVGWSIGLVVKNAVPLVQIAVALRLHPFGRGTLTAAALAALCLGVPPLVPRLLGGGLVPLAAAGALGAAGYAAACLRARDLLKLDRLRRVRRGTAAP</sequence>
<evidence type="ECO:0000256" key="4">
    <source>
        <dbReference type="ARBA" id="ARBA00022989"/>
    </source>
</evidence>
<keyword evidence="5 6" id="KW-0472">Membrane</keyword>
<evidence type="ECO:0000313" key="8">
    <source>
        <dbReference type="Proteomes" id="UP000242367"/>
    </source>
</evidence>
<comment type="subcellular location">
    <subcellularLocation>
        <location evidence="1">Cell membrane</location>
        <topology evidence="1">Multi-pass membrane protein</topology>
    </subcellularLocation>
</comment>
<feature type="transmembrane region" description="Helical" evidence="6">
    <location>
        <begin position="410"/>
        <end position="431"/>
    </location>
</feature>
<dbReference type="Proteomes" id="UP000242367">
    <property type="component" value="Unassembled WGS sequence"/>
</dbReference>
<reference evidence="7 8" key="1">
    <citation type="journal article" date="2017" name="Chemistry">
        <title>Isolation, Biosynthesis and Chemical Modifications of Rubterolones A-F: Rare Tropolone Alkaloids from Actinomadura sp. 5-2.</title>
        <authorList>
            <person name="Guo H."/>
            <person name="Benndorf R."/>
            <person name="Leichnitz D."/>
            <person name="Klassen J.L."/>
            <person name="Vollmers J."/>
            <person name="Gorls H."/>
            <person name="Steinacker M."/>
            <person name="Weigel C."/>
            <person name="Dahse H.M."/>
            <person name="Kaster A.K."/>
            <person name="de Beer Z.W."/>
            <person name="Poulsen M."/>
            <person name="Beemelmanns C."/>
        </authorList>
    </citation>
    <scope>NUCLEOTIDE SEQUENCE [LARGE SCALE GENOMIC DNA]</scope>
    <source>
        <strain evidence="7 8">5-2</strain>
    </source>
</reference>
<keyword evidence="8" id="KW-1185">Reference proteome</keyword>
<feature type="transmembrane region" description="Helical" evidence="6">
    <location>
        <begin position="438"/>
        <end position="455"/>
    </location>
</feature>
<dbReference type="RefSeq" id="WP_103561991.1">
    <property type="nucleotide sequence ID" value="NZ_MTBP01000001.1"/>
</dbReference>
<evidence type="ECO:0000256" key="3">
    <source>
        <dbReference type="ARBA" id="ARBA00022692"/>
    </source>
</evidence>
<gene>
    <name evidence="7" type="ORF">BTM25_15360</name>
</gene>
<feature type="transmembrane region" description="Helical" evidence="6">
    <location>
        <begin position="199"/>
        <end position="216"/>
    </location>
</feature>
<dbReference type="InterPro" id="IPR050833">
    <property type="entry name" value="Poly_Biosynth_Transport"/>
</dbReference>
<protein>
    <submittedName>
        <fullName evidence="7">Polysaccharide biosynthesis protein</fullName>
    </submittedName>
</protein>
<feature type="transmembrane region" description="Helical" evidence="6">
    <location>
        <begin position="380"/>
        <end position="398"/>
    </location>
</feature>
<feature type="transmembrane region" description="Helical" evidence="6">
    <location>
        <begin position="461"/>
        <end position="482"/>
    </location>
</feature>
<dbReference type="Pfam" id="PF13440">
    <property type="entry name" value="Polysacc_synt_3"/>
    <property type="match status" value="1"/>
</dbReference>
<dbReference type="PANTHER" id="PTHR30250:SF27">
    <property type="entry name" value="POLYSACCHARIDE BIOSYNTHESIS PROTEIN"/>
    <property type="match status" value="1"/>
</dbReference>
<keyword evidence="2" id="KW-1003">Cell membrane</keyword>
<evidence type="ECO:0000256" key="6">
    <source>
        <dbReference type="SAM" id="Phobius"/>
    </source>
</evidence>
<feature type="transmembrane region" description="Helical" evidence="6">
    <location>
        <begin position="53"/>
        <end position="79"/>
    </location>
</feature>
<accession>A0A2P4UPZ9</accession>
<dbReference type="AlphaFoldDB" id="A0A2P4UPZ9"/>
<evidence type="ECO:0000256" key="5">
    <source>
        <dbReference type="ARBA" id="ARBA00023136"/>
    </source>
</evidence>
<comment type="caution">
    <text evidence="7">The sequence shown here is derived from an EMBL/GenBank/DDBJ whole genome shotgun (WGS) entry which is preliminary data.</text>
</comment>
<keyword evidence="4 6" id="KW-1133">Transmembrane helix</keyword>
<evidence type="ECO:0000313" key="7">
    <source>
        <dbReference type="EMBL" id="POM27126.1"/>
    </source>
</evidence>
<proteinExistence type="predicted"/>
<keyword evidence="3 6" id="KW-0812">Transmembrane</keyword>
<organism evidence="7 8">
    <name type="scientific">Actinomadura rubteroloni</name>
    <dbReference type="NCBI Taxonomy" id="1926885"/>
    <lineage>
        <taxon>Bacteria</taxon>
        <taxon>Bacillati</taxon>
        <taxon>Actinomycetota</taxon>
        <taxon>Actinomycetes</taxon>
        <taxon>Streptosporangiales</taxon>
        <taxon>Thermomonosporaceae</taxon>
        <taxon>Actinomadura</taxon>
    </lineage>
</organism>
<dbReference type="GO" id="GO:0005886">
    <property type="term" value="C:plasma membrane"/>
    <property type="evidence" value="ECO:0007669"/>
    <property type="project" value="UniProtKB-SubCell"/>
</dbReference>
<evidence type="ECO:0000256" key="1">
    <source>
        <dbReference type="ARBA" id="ARBA00004651"/>
    </source>
</evidence>
<feature type="transmembrane region" description="Helical" evidence="6">
    <location>
        <begin position="316"/>
        <end position="336"/>
    </location>
</feature>
<name>A0A2P4UPZ9_9ACTN</name>
<feature type="transmembrane region" description="Helical" evidence="6">
    <location>
        <begin position="21"/>
        <end position="41"/>
    </location>
</feature>
<dbReference type="EMBL" id="MTBP01000001">
    <property type="protein sequence ID" value="POM27126.1"/>
    <property type="molecule type" value="Genomic_DNA"/>
</dbReference>